<evidence type="ECO:0000313" key="3">
    <source>
        <dbReference type="Proteomes" id="UP000242175"/>
    </source>
</evidence>
<dbReference type="OrthoDB" id="784582at2"/>
<feature type="chain" id="PRO_5012758826" description="Porin" evidence="1">
    <location>
        <begin position="28"/>
        <end position="407"/>
    </location>
</feature>
<dbReference type="RefSeq" id="WP_089074660.1">
    <property type="nucleotide sequence ID" value="NZ_CBCSAM010000003.1"/>
</dbReference>
<keyword evidence="3" id="KW-1185">Reference proteome</keyword>
<evidence type="ECO:0000256" key="1">
    <source>
        <dbReference type="SAM" id="SignalP"/>
    </source>
</evidence>
<organism evidence="2 3">
    <name type="scientific">Paraphotobacterium marinum</name>
    <dbReference type="NCBI Taxonomy" id="1755811"/>
    <lineage>
        <taxon>Bacteria</taxon>
        <taxon>Pseudomonadati</taxon>
        <taxon>Pseudomonadota</taxon>
        <taxon>Gammaproteobacteria</taxon>
        <taxon>Vibrionales</taxon>
        <taxon>Vibrionaceae</taxon>
        <taxon>Paraphotobacterium</taxon>
    </lineage>
</organism>
<protein>
    <recommendedName>
        <fullName evidence="4">Porin</fullName>
    </recommendedName>
</protein>
<evidence type="ECO:0000313" key="2">
    <source>
        <dbReference type="EMBL" id="ASK79752.1"/>
    </source>
</evidence>
<name>A0A220VHU0_9GAMM</name>
<dbReference type="KEGG" id="pmai:CF386_11970"/>
<keyword evidence="1" id="KW-0732">Signal</keyword>
<dbReference type="EMBL" id="CP022356">
    <property type="protein sequence ID" value="ASK79752.1"/>
    <property type="molecule type" value="Genomic_DNA"/>
</dbReference>
<dbReference type="Gene3D" id="2.40.160.10">
    <property type="entry name" value="Porin"/>
    <property type="match status" value="1"/>
</dbReference>
<accession>A0A220VHU0</accession>
<sequence length="407" mass="45608">MKKNNLIQSWKVALPLSLCISCFTSSAISQNLYEQDKTSISWGGYIRSTFFTYDNDISHAHIPGGTGAKGLEHASKGDVYNQNYTNLWFQGKSYFAEHTYGIGYFYTRVWGNSKLGVTPRSLYAGIGDDRYGQFLYGFMYGALNKGHFASIGLNYEDRATTSVVPQPFQKRQRNTIGYNYLNNNFSLYSTFALSDGNYNVNEDYQGWNDSGYKSPSQFFLSYALGDSGVKLGAGAGITQVKTLEANFGKAWMTELDMSYSSQNWYLAQTLSYGKSITSGISGVDKTGQFVFGRSDFKSAPEFGNSLAKFYSTVTAVQYITGGHHIGLEYDFSRFFDFDNPENLVQNGKPLGFGKNSQQTSINQLLLTYNYLFNRHFSTGVEYIKDLIPSSSSYHQGNGVWGQIQYSF</sequence>
<gene>
    <name evidence="2" type="ORF">CF386_11970</name>
</gene>
<reference evidence="2 3" key="1">
    <citation type="journal article" date="2016" name="Int. J. Syst. Evol. Microbiol.">
        <title>Paraphotobacterium marinum gen. nov., sp. nov., a member of the family Vibrionaceae, isolated from surface seawater.</title>
        <authorList>
            <person name="Huang Z."/>
            <person name="Dong C."/>
            <person name="Shao Z."/>
        </authorList>
    </citation>
    <scope>NUCLEOTIDE SEQUENCE [LARGE SCALE GENOMIC DNA]</scope>
    <source>
        <strain evidence="2 3">NSCS20N07D</strain>
    </source>
</reference>
<evidence type="ECO:0008006" key="4">
    <source>
        <dbReference type="Google" id="ProtNLM"/>
    </source>
</evidence>
<dbReference type="SUPFAM" id="SSF56935">
    <property type="entry name" value="Porins"/>
    <property type="match status" value="1"/>
</dbReference>
<proteinExistence type="predicted"/>
<dbReference type="Proteomes" id="UP000242175">
    <property type="component" value="Chromosome small"/>
</dbReference>
<feature type="signal peptide" evidence="1">
    <location>
        <begin position="1"/>
        <end position="27"/>
    </location>
</feature>
<dbReference type="AlphaFoldDB" id="A0A220VHU0"/>
<dbReference type="InterPro" id="IPR023614">
    <property type="entry name" value="Porin_dom_sf"/>
</dbReference>